<dbReference type="InterPro" id="IPR029016">
    <property type="entry name" value="GAF-like_dom_sf"/>
</dbReference>
<evidence type="ECO:0000259" key="6">
    <source>
        <dbReference type="PROSITE" id="PS50109"/>
    </source>
</evidence>
<reference evidence="12" key="1">
    <citation type="submission" date="2016-03" db="EMBL/GenBank/DDBJ databases">
        <title>Draft genome sequence of Paenibacillus glacialis DSM 22343.</title>
        <authorList>
            <person name="Shin S.-K."/>
            <person name="Yi H."/>
        </authorList>
    </citation>
    <scope>NUCLEOTIDE SEQUENCE [LARGE SCALE GENOMIC DNA]</scope>
    <source>
        <strain evidence="12">NBRC 105008</strain>
    </source>
</reference>
<dbReference type="SMART" id="SM00086">
    <property type="entry name" value="PAC"/>
    <property type="match status" value="2"/>
</dbReference>
<dbReference type="GO" id="GO:0000155">
    <property type="term" value="F:phosphorelay sensor kinase activity"/>
    <property type="evidence" value="ECO:0007669"/>
    <property type="project" value="InterPro"/>
</dbReference>
<dbReference type="InterPro" id="IPR036097">
    <property type="entry name" value="HisK_dim/P_sf"/>
</dbReference>
<dbReference type="Gene3D" id="3.30.565.10">
    <property type="entry name" value="Histidine kinase-like ATPase, C-terminal domain"/>
    <property type="match status" value="1"/>
</dbReference>
<dbReference type="InterPro" id="IPR003661">
    <property type="entry name" value="HisK_dim/P_dom"/>
</dbReference>
<dbReference type="InterPro" id="IPR000700">
    <property type="entry name" value="PAS-assoc_C"/>
</dbReference>
<evidence type="ECO:0000256" key="5">
    <source>
        <dbReference type="ARBA" id="ARBA00022777"/>
    </source>
</evidence>
<reference evidence="9 14" key="4">
    <citation type="submission" date="2019-07" db="EMBL/GenBank/DDBJ databases">
        <title>Whole genome shotgun sequence of Flavobacterium glycines NBRC 105008.</title>
        <authorList>
            <person name="Hosoyama A."/>
            <person name="Uohara A."/>
            <person name="Ohji S."/>
            <person name="Ichikawa N."/>
        </authorList>
    </citation>
    <scope>NUCLEOTIDE SEQUENCE [LARGE SCALE GENOMIC DNA]</scope>
    <source>
        <strain evidence="9 14">NBRC 105008</strain>
    </source>
</reference>
<dbReference type="Pfam" id="PF08447">
    <property type="entry name" value="PAS_3"/>
    <property type="match status" value="2"/>
</dbReference>
<feature type="domain" description="Histidine kinase" evidence="6">
    <location>
        <begin position="444"/>
        <end position="664"/>
    </location>
</feature>
<evidence type="ECO:0000313" key="9">
    <source>
        <dbReference type="EMBL" id="GEL12201.1"/>
    </source>
</evidence>
<dbReference type="Gene3D" id="3.30.450.20">
    <property type="entry name" value="PAS domain"/>
    <property type="match status" value="2"/>
</dbReference>
<dbReference type="PROSITE" id="PS50113">
    <property type="entry name" value="PAC"/>
    <property type="match status" value="1"/>
</dbReference>
<dbReference type="EMBL" id="LVEO01000011">
    <property type="protein sequence ID" value="OCB72812.1"/>
    <property type="molecule type" value="Genomic_DNA"/>
</dbReference>
<dbReference type="PRINTS" id="PR00344">
    <property type="entry name" value="BCTRLSENSOR"/>
</dbReference>
<gene>
    <name evidence="10" type="ORF">FBGL_04930</name>
    <name evidence="9" type="ORF">FGL01_29400</name>
    <name evidence="11" type="ORF">SAMN05192550_3042</name>
</gene>
<dbReference type="InterPro" id="IPR005467">
    <property type="entry name" value="His_kinase_dom"/>
</dbReference>
<sequence length="665" mass="77440">MKNISLNVSAANHILIEEEELDSALNSCLAILGESLNACRSYIYTIENESIEESYSWINPELRKNDVPLFSYLCKSIPEIITPLSKGFHLVGFTNGIKEPFFKQIMLERKVETYLFIPIFENDIFWGFLSFEHCYTVQWNSEIIELIKLFTKNISIKINEIRYRKNIGPSFDIFKYYDQSVLEGIWELDTNTFETKMCNNWARILGFSIYEIEQTYDFWRKRVHPEDIVQLEKSRQEYILGNVDEYFGVYRIKNKQEQYIWVKSSGTIKRNLNEDSVKIIGTIVDVNEIQINKIALEESEKKMRFILENSSDLITQRDIKGNYTYISESSKEILGYTPQELMELNSAYELFHPDDSENVLAEQFDFINNRNSNRHIFNVRVKKKDGNYIWMEVISKKIEVNNNLISIQSTARDITLRKDLEKQNEKAIKREKELYDLKAKFVAMASHQFKTPLTVIYSNAELIEIKTKLLDSKLAGNFTSITSRIKFEINRMTELIENILIFGKYDIKENFSLKIEAVDFDEFMANLIVTYFNHEADGREVDIVTVGSSKPVQSDTSVLIHIFTNLLNNAFKYSKGKQNPVLKISYLEKNIQIDVIDYGIGIPDQDIKNLFKSFFRASNTTTIVGSGLGLTIVKQFTRMLKGKIRLKTKENSGTKITITFPYEQK</sequence>
<evidence type="ECO:0000256" key="4">
    <source>
        <dbReference type="ARBA" id="ARBA00022679"/>
    </source>
</evidence>
<name>A0A1B9DT20_9FLAO</name>
<dbReference type="CDD" id="cd00130">
    <property type="entry name" value="PAS"/>
    <property type="match status" value="2"/>
</dbReference>
<dbReference type="EMBL" id="BJVF01000009">
    <property type="protein sequence ID" value="GEL12201.1"/>
    <property type="molecule type" value="Genomic_DNA"/>
</dbReference>
<keyword evidence="3" id="KW-0597">Phosphoprotein</keyword>
<dbReference type="InterPro" id="IPR000014">
    <property type="entry name" value="PAS"/>
</dbReference>
<feature type="domain" description="PAC" evidence="8">
    <location>
        <begin position="375"/>
        <end position="426"/>
    </location>
</feature>
<evidence type="ECO:0000259" key="8">
    <source>
        <dbReference type="PROSITE" id="PS50113"/>
    </source>
</evidence>
<dbReference type="InterPro" id="IPR052162">
    <property type="entry name" value="Sensor_kinase/Photoreceptor"/>
</dbReference>
<dbReference type="SUPFAM" id="SSF47384">
    <property type="entry name" value="Homodimeric domain of signal transducing histidine kinase"/>
    <property type="match status" value="1"/>
</dbReference>
<dbReference type="OrthoDB" id="9808408at2"/>
<dbReference type="EMBL" id="FNEO01000009">
    <property type="protein sequence ID" value="SDJ94597.1"/>
    <property type="molecule type" value="Genomic_DNA"/>
</dbReference>
<dbReference type="InterPro" id="IPR004358">
    <property type="entry name" value="Sig_transdc_His_kin-like_C"/>
</dbReference>
<evidence type="ECO:0000313" key="14">
    <source>
        <dbReference type="Proteomes" id="UP000321579"/>
    </source>
</evidence>
<dbReference type="SUPFAM" id="SSF55874">
    <property type="entry name" value="ATPase domain of HSP90 chaperone/DNA topoisomerase II/histidine kinase"/>
    <property type="match status" value="1"/>
</dbReference>
<evidence type="ECO:0000256" key="1">
    <source>
        <dbReference type="ARBA" id="ARBA00000085"/>
    </source>
</evidence>
<dbReference type="Gene3D" id="1.10.287.130">
    <property type="match status" value="1"/>
</dbReference>
<dbReference type="PANTHER" id="PTHR43304:SF1">
    <property type="entry name" value="PAC DOMAIN-CONTAINING PROTEIN"/>
    <property type="match status" value="1"/>
</dbReference>
<dbReference type="InterPro" id="IPR036890">
    <property type="entry name" value="HATPase_C_sf"/>
</dbReference>
<dbReference type="RefSeq" id="WP_066325929.1">
    <property type="nucleotide sequence ID" value="NZ_BJVF01000009.1"/>
</dbReference>
<reference evidence="10" key="2">
    <citation type="submission" date="2016-03" db="EMBL/GenBank/DDBJ databases">
        <authorList>
            <person name="Ploux O."/>
        </authorList>
    </citation>
    <scope>NUCLEOTIDE SEQUENCE</scope>
    <source>
        <strain evidence="10">NBRC 105008</strain>
    </source>
</reference>
<keyword evidence="5" id="KW-0418">Kinase</keyword>
<dbReference type="Proteomes" id="UP000182367">
    <property type="component" value="Unassembled WGS sequence"/>
</dbReference>
<dbReference type="InterPro" id="IPR003594">
    <property type="entry name" value="HATPase_dom"/>
</dbReference>
<accession>A0A1B9DT20</accession>
<evidence type="ECO:0000313" key="11">
    <source>
        <dbReference type="EMBL" id="SDJ94597.1"/>
    </source>
</evidence>
<comment type="caution">
    <text evidence="10">The sequence shown here is derived from an EMBL/GenBank/DDBJ whole genome shotgun (WGS) entry which is preliminary data.</text>
</comment>
<dbReference type="SMART" id="SM00091">
    <property type="entry name" value="PAS"/>
    <property type="match status" value="2"/>
</dbReference>
<dbReference type="InterPro" id="IPR035965">
    <property type="entry name" value="PAS-like_dom_sf"/>
</dbReference>
<dbReference type="EC" id="2.7.13.3" evidence="2"/>
<comment type="catalytic activity">
    <reaction evidence="1">
        <text>ATP + protein L-histidine = ADP + protein N-phospho-L-histidine.</text>
        <dbReference type="EC" id="2.7.13.3"/>
    </reaction>
</comment>
<dbReference type="Proteomes" id="UP000321579">
    <property type="component" value="Unassembled WGS sequence"/>
</dbReference>
<dbReference type="CDD" id="cd00075">
    <property type="entry name" value="HATPase"/>
    <property type="match status" value="1"/>
</dbReference>
<evidence type="ECO:0000256" key="3">
    <source>
        <dbReference type="ARBA" id="ARBA00022553"/>
    </source>
</evidence>
<dbReference type="Pfam" id="PF02518">
    <property type="entry name" value="HATPase_c"/>
    <property type="match status" value="1"/>
</dbReference>
<dbReference type="PROSITE" id="PS50109">
    <property type="entry name" value="HIS_KIN"/>
    <property type="match status" value="1"/>
</dbReference>
<dbReference type="InterPro" id="IPR013655">
    <property type="entry name" value="PAS_fold_3"/>
</dbReference>
<dbReference type="SMART" id="SM00387">
    <property type="entry name" value="HATPase_c"/>
    <property type="match status" value="1"/>
</dbReference>
<feature type="domain" description="PAS" evidence="7">
    <location>
        <begin position="299"/>
        <end position="370"/>
    </location>
</feature>
<dbReference type="Proteomes" id="UP000093226">
    <property type="component" value="Unassembled WGS sequence"/>
</dbReference>
<evidence type="ECO:0000259" key="7">
    <source>
        <dbReference type="PROSITE" id="PS50112"/>
    </source>
</evidence>
<dbReference type="InterPro" id="IPR001610">
    <property type="entry name" value="PAC"/>
</dbReference>
<evidence type="ECO:0000313" key="10">
    <source>
        <dbReference type="EMBL" id="OCB72812.1"/>
    </source>
</evidence>
<dbReference type="AlphaFoldDB" id="A0A1B9DT20"/>
<proteinExistence type="predicted"/>
<dbReference type="SUPFAM" id="SSF55781">
    <property type="entry name" value="GAF domain-like"/>
    <property type="match status" value="1"/>
</dbReference>
<dbReference type="SUPFAM" id="SSF55785">
    <property type="entry name" value="PYP-like sensor domain (PAS domain)"/>
    <property type="match status" value="2"/>
</dbReference>
<dbReference type="PANTHER" id="PTHR43304">
    <property type="entry name" value="PHYTOCHROME-LIKE PROTEIN CPH1"/>
    <property type="match status" value="1"/>
</dbReference>
<dbReference type="STRING" id="551990.SAMN05192550_3042"/>
<reference evidence="11 13" key="3">
    <citation type="submission" date="2016-10" db="EMBL/GenBank/DDBJ databases">
        <authorList>
            <person name="Varghese N."/>
            <person name="Submissions S."/>
        </authorList>
    </citation>
    <scope>NUCLEOTIDE SEQUENCE [LARGE SCALE GENOMIC DNA]</scope>
    <source>
        <strain evidence="11 13">Gm-149</strain>
    </source>
</reference>
<dbReference type="SMART" id="SM00388">
    <property type="entry name" value="HisKA"/>
    <property type="match status" value="1"/>
</dbReference>
<organism evidence="10 12">
    <name type="scientific">Flavobacterium glycines</name>
    <dbReference type="NCBI Taxonomy" id="551990"/>
    <lineage>
        <taxon>Bacteria</taxon>
        <taxon>Pseudomonadati</taxon>
        <taxon>Bacteroidota</taxon>
        <taxon>Flavobacteriia</taxon>
        <taxon>Flavobacteriales</taxon>
        <taxon>Flavobacteriaceae</taxon>
        <taxon>Flavobacterium</taxon>
    </lineage>
</organism>
<evidence type="ECO:0000256" key="2">
    <source>
        <dbReference type="ARBA" id="ARBA00012438"/>
    </source>
</evidence>
<dbReference type="CDD" id="cd00082">
    <property type="entry name" value="HisKA"/>
    <property type="match status" value="1"/>
</dbReference>
<protein>
    <recommendedName>
        <fullName evidence="2">histidine kinase</fullName>
        <ecNumber evidence="2">2.7.13.3</ecNumber>
    </recommendedName>
</protein>
<dbReference type="Pfam" id="PF00512">
    <property type="entry name" value="HisKA"/>
    <property type="match status" value="1"/>
</dbReference>
<evidence type="ECO:0000313" key="13">
    <source>
        <dbReference type="Proteomes" id="UP000182367"/>
    </source>
</evidence>
<keyword evidence="4" id="KW-0808">Transferase</keyword>
<evidence type="ECO:0000313" key="12">
    <source>
        <dbReference type="Proteomes" id="UP000093226"/>
    </source>
</evidence>
<dbReference type="PROSITE" id="PS50112">
    <property type="entry name" value="PAS"/>
    <property type="match status" value="1"/>
</dbReference>
<dbReference type="NCBIfam" id="TIGR00229">
    <property type="entry name" value="sensory_box"/>
    <property type="match status" value="1"/>
</dbReference>
<dbReference type="Gene3D" id="3.30.450.40">
    <property type="match status" value="1"/>
</dbReference>
<keyword evidence="13" id="KW-1185">Reference proteome</keyword>